<dbReference type="InterPro" id="IPR001312">
    <property type="entry name" value="Hexokinase"/>
</dbReference>
<dbReference type="InterPro" id="IPR043129">
    <property type="entry name" value="ATPase_NBD"/>
</dbReference>
<evidence type="ECO:0000256" key="5">
    <source>
        <dbReference type="ARBA" id="ARBA00022840"/>
    </source>
</evidence>
<dbReference type="PRINTS" id="PR00475">
    <property type="entry name" value="HEXOKINASE"/>
</dbReference>
<dbReference type="PANTHER" id="PTHR19443:SF24">
    <property type="entry name" value="PHOSPHOTRANSFERASE"/>
    <property type="match status" value="1"/>
</dbReference>
<dbReference type="OrthoDB" id="419537at2759"/>
<evidence type="ECO:0000256" key="2">
    <source>
        <dbReference type="ARBA" id="ARBA00022679"/>
    </source>
</evidence>
<evidence type="ECO:0000259" key="7">
    <source>
        <dbReference type="Pfam" id="PF00349"/>
    </source>
</evidence>
<dbReference type="SUPFAM" id="SSF53067">
    <property type="entry name" value="Actin-like ATPase domain"/>
    <property type="match status" value="2"/>
</dbReference>
<keyword evidence="10" id="KW-1185">Reference proteome</keyword>
<evidence type="ECO:0000313" key="10">
    <source>
        <dbReference type="Proteomes" id="UP000093000"/>
    </source>
</evidence>
<evidence type="ECO:0000259" key="8">
    <source>
        <dbReference type="Pfam" id="PF03727"/>
    </source>
</evidence>
<comment type="caution">
    <text evidence="9">The sequence shown here is derived from an EMBL/GenBank/DDBJ whole genome shotgun (WGS) entry which is preliminary data.</text>
</comment>
<dbReference type="UniPathway" id="UPA00109">
    <property type="reaction ID" value="UER00180"/>
</dbReference>
<evidence type="ECO:0000256" key="6">
    <source>
        <dbReference type="RuleBase" id="RU362007"/>
    </source>
</evidence>
<keyword evidence="6" id="KW-0324">Glycolysis</keyword>
<dbReference type="GO" id="GO:0006013">
    <property type="term" value="P:mannose metabolic process"/>
    <property type="evidence" value="ECO:0007669"/>
    <property type="project" value="TreeGrafter"/>
</dbReference>
<keyword evidence="2 6" id="KW-0808">Transferase</keyword>
<dbReference type="EMBL" id="LUGH01000948">
    <property type="protein sequence ID" value="OBZ82124.1"/>
    <property type="molecule type" value="Genomic_DNA"/>
</dbReference>
<dbReference type="Pfam" id="PF00349">
    <property type="entry name" value="Hexokinase_1"/>
    <property type="match status" value="1"/>
</dbReference>
<dbReference type="Gene3D" id="3.40.367.20">
    <property type="match status" value="1"/>
</dbReference>
<keyword evidence="4 6" id="KW-0418">Kinase</keyword>
<organism evidence="9 10">
    <name type="scientific">Choanephora cucurbitarum</name>
    <dbReference type="NCBI Taxonomy" id="101091"/>
    <lineage>
        <taxon>Eukaryota</taxon>
        <taxon>Fungi</taxon>
        <taxon>Fungi incertae sedis</taxon>
        <taxon>Mucoromycota</taxon>
        <taxon>Mucoromycotina</taxon>
        <taxon>Mucoromycetes</taxon>
        <taxon>Mucorales</taxon>
        <taxon>Mucorineae</taxon>
        <taxon>Choanephoraceae</taxon>
        <taxon>Choanephoroideae</taxon>
        <taxon>Choanephora</taxon>
    </lineage>
</organism>
<dbReference type="Proteomes" id="UP000093000">
    <property type="component" value="Unassembled WGS sequence"/>
</dbReference>
<dbReference type="AlphaFoldDB" id="A0A1C7N487"/>
<proteinExistence type="inferred from homology"/>
<evidence type="ECO:0000256" key="4">
    <source>
        <dbReference type="ARBA" id="ARBA00022777"/>
    </source>
</evidence>
<dbReference type="Gene3D" id="3.30.420.40">
    <property type="match status" value="1"/>
</dbReference>
<evidence type="ECO:0000313" key="9">
    <source>
        <dbReference type="EMBL" id="OBZ82124.1"/>
    </source>
</evidence>
<reference evidence="9 10" key="1">
    <citation type="submission" date="2016-03" db="EMBL/GenBank/DDBJ databases">
        <title>Choanephora cucurbitarum.</title>
        <authorList>
            <person name="Min B."/>
            <person name="Park H."/>
            <person name="Park J.-H."/>
            <person name="Shin H.-D."/>
            <person name="Choi I.-G."/>
        </authorList>
    </citation>
    <scope>NUCLEOTIDE SEQUENCE [LARGE SCALE GENOMIC DNA]</scope>
    <source>
        <strain evidence="9 10">KUS-F28377</strain>
    </source>
</reference>
<keyword evidence="5 6" id="KW-0067">ATP-binding</keyword>
<dbReference type="GO" id="GO:0004340">
    <property type="term" value="F:glucokinase activity"/>
    <property type="evidence" value="ECO:0007669"/>
    <property type="project" value="TreeGrafter"/>
</dbReference>
<dbReference type="GO" id="GO:0005536">
    <property type="term" value="F:D-glucose binding"/>
    <property type="evidence" value="ECO:0007669"/>
    <property type="project" value="InterPro"/>
</dbReference>
<dbReference type="EC" id="2.7.1.-" evidence="6"/>
<dbReference type="PROSITE" id="PS51748">
    <property type="entry name" value="HEXOKINASE_2"/>
    <property type="match status" value="1"/>
</dbReference>
<dbReference type="GO" id="GO:0005829">
    <property type="term" value="C:cytosol"/>
    <property type="evidence" value="ECO:0007669"/>
    <property type="project" value="TreeGrafter"/>
</dbReference>
<protein>
    <recommendedName>
        <fullName evidence="6">Phosphotransferase</fullName>
        <ecNumber evidence="6">2.7.1.-</ecNumber>
    </recommendedName>
</protein>
<comment type="similarity">
    <text evidence="1 6">Belongs to the hexokinase family.</text>
</comment>
<gene>
    <name evidence="9" type="primary">hxk1_3</name>
    <name evidence="9" type="ORF">A0J61_09826</name>
</gene>
<feature type="non-terminal residue" evidence="9">
    <location>
        <position position="1"/>
    </location>
</feature>
<dbReference type="PANTHER" id="PTHR19443">
    <property type="entry name" value="HEXOKINASE"/>
    <property type="match status" value="1"/>
</dbReference>
<sequence length="539" mass="59569">SSFLEKIKLAFELDDTAFESIVNGFKAEYNTGLESASASGLATMIPSYVTTLPTGKETGTYLSLDLGGSTLRVCAVELLGNCNSKVTEIRRHIAPNDPLRTSGATAFFDWIVDTVTELLQRIGHDTVYAEGPLSMGICWSFPVDQTSISDGKILRMGKGFTIGGIEGYDLAGLFEQSFKRRNVNVKVMALLNDTVGTLVAHAYSNPDVRVGFIYGTGVNAAYPEKVRRIIKLRDQQQIYTADTTMLVNTEIDIFGNDTYLPRNKYDKQLDENHSQPNFQLYEKMMSGACIGELVRLSALDLIGEGHLFEGHQPMELDKAMEFGTAVTSDIESHLNNDPKARLDHFKGLLSFKDGYLVSQKDLDIFSKLCVIVSDRAARLAAAAMASLIEQQPELINEAGPIVIGVNGSTYEKYTRMHDRICTSLTRWFGAEVGRRIKVEVATDGGSIGGALIAMLAEKEEKRRLRSTYQTDQSYGIAIDNTKKQPLDLSSKPLNREVAVSTRSPSLFGCLFGWLTPSRTKRRDRSSLIEETVNMKQEKA</sequence>
<keyword evidence="3 6" id="KW-0547">Nucleotide-binding</keyword>
<feature type="domain" description="Hexokinase N-terminal" evidence="7">
    <location>
        <begin position="4"/>
        <end position="203"/>
    </location>
</feature>
<name>A0A1C7N487_9FUNG</name>
<feature type="domain" description="Hexokinase C-terminal" evidence="8">
    <location>
        <begin position="209"/>
        <end position="454"/>
    </location>
</feature>
<dbReference type="InterPro" id="IPR022673">
    <property type="entry name" value="Hexokinase_C"/>
</dbReference>
<evidence type="ECO:0000256" key="3">
    <source>
        <dbReference type="ARBA" id="ARBA00022741"/>
    </source>
</evidence>
<dbReference type="Pfam" id="PF03727">
    <property type="entry name" value="Hexokinase_2"/>
    <property type="match status" value="1"/>
</dbReference>
<dbReference type="InParanoid" id="A0A1C7N487"/>
<evidence type="ECO:0000256" key="1">
    <source>
        <dbReference type="ARBA" id="ARBA00009225"/>
    </source>
</evidence>
<dbReference type="GO" id="GO:0008865">
    <property type="term" value="F:fructokinase activity"/>
    <property type="evidence" value="ECO:0007669"/>
    <property type="project" value="TreeGrafter"/>
</dbReference>
<dbReference type="STRING" id="101091.A0A1C7N487"/>
<dbReference type="GO" id="GO:0001678">
    <property type="term" value="P:intracellular glucose homeostasis"/>
    <property type="evidence" value="ECO:0007669"/>
    <property type="project" value="InterPro"/>
</dbReference>
<dbReference type="GO" id="GO:0019158">
    <property type="term" value="F:mannokinase activity"/>
    <property type="evidence" value="ECO:0007669"/>
    <property type="project" value="TreeGrafter"/>
</dbReference>
<dbReference type="GO" id="GO:0005739">
    <property type="term" value="C:mitochondrion"/>
    <property type="evidence" value="ECO:0007669"/>
    <property type="project" value="TreeGrafter"/>
</dbReference>
<dbReference type="GO" id="GO:0006096">
    <property type="term" value="P:glycolytic process"/>
    <property type="evidence" value="ECO:0007669"/>
    <property type="project" value="UniProtKB-UniPathway"/>
</dbReference>
<accession>A0A1C7N487</accession>
<dbReference type="GO" id="GO:0005524">
    <property type="term" value="F:ATP binding"/>
    <property type="evidence" value="ECO:0007669"/>
    <property type="project" value="UniProtKB-UniRule"/>
</dbReference>
<dbReference type="GO" id="GO:0006006">
    <property type="term" value="P:glucose metabolic process"/>
    <property type="evidence" value="ECO:0007669"/>
    <property type="project" value="TreeGrafter"/>
</dbReference>
<dbReference type="InterPro" id="IPR022672">
    <property type="entry name" value="Hexokinase_N"/>
</dbReference>